<evidence type="ECO:0000313" key="4">
    <source>
        <dbReference type="Proteomes" id="UP001620626"/>
    </source>
</evidence>
<evidence type="ECO:0000313" key="3">
    <source>
        <dbReference type="EMBL" id="KAL3110562.1"/>
    </source>
</evidence>
<keyword evidence="1" id="KW-0472">Membrane</keyword>
<dbReference type="EMBL" id="JBICBT010001166">
    <property type="protein sequence ID" value="KAL3080244.1"/>
    <property type="molecule type" value="Genomic_DNA"/>
</dbReference>
<name>A0ABD2IJD9_9BILA</name>
<evidence type="ECO:0000256" key="1">
    <source>
        <dbReference type="SAM" id="Phobius"/>
    </source>
</evidence>
<protein>
    <submittedName>
        <fullName evidence="2">Uncharacterized protein</fullName>
    </submittedName>
</protein>
<dbReference type="AlphaFoldDB" id="A0ABD2IJD9"/>
<dbReference type="EMBL" id="JBICBT010000538">
    <property type="protein sequence ID" value="KAL3110562.1"/>
    <property type="molecule type" value="Genomic_DNA"/>
</dbReference>
<keyword evidence="1" id="KW-0812">Transmembrane</keyword>
<proteinExistence type="predicted"/>
<evidence type="ECO:0000313" key="2">
    <source>
        <dbReference type="EMBL" id="KAL3080244.1"/>
    </source>
</evidence>
<sequence length="152" mass="16688">MPKCVAWPPAKVCRLSLPSDSFTSVLVIIVLVVLLLFVPECLSRFVCSSVRPPIASPVTAKAQPSSISFFTNIRAAVPNVKRALITHSLISLIDLSHADQSRWSLIRCSVSLISDHGLRRTFVGQATGIVSAWKKKRSKRMCGRLFLPLFSA</sequence>
<gene>
    <name evidence="3" type="ORF">niasHT_020033</name>
    <name evidence="2" type="ORF">niasHT_039107</name>
</gene>
<reference evidence="2 4" key="1">
    <citation type="submission" date="2024-10" db="EMBL/GenBank/DDBJ databases">
        <authorList>
            <person name="Kim D."/>
        </authorList>
    </citation>
    <scope>NUCLEOTIDE SEQUENCE [LARGE SCALE GENOMIC DNA]</scope>
    <source>
        <strain evidence="2">BH-2024</strain>
    </source>
</reference>
<keyword evidence="1" id="KW-1133">Transmembrane helix</keyword>
<dbReference type="Proteomes" id="UP001620626">
    <property type="component" value="Unassembled WGS sequence"/>
</dbReference>
<keyword evidence="4" id="KW-1185">Reference proteome</keyword>
<comment type="caution">
    <text evidence="2">The sequence shown here is derived from an EMBL/GenBank/DDBJ whole genome shotgun (WGS) entry which is preliminary data.</text>
</comment>
<organism evidence="2 4">
    <name type="scientific">Heterodera trifolii</name>
    <dbReference type="NCBI Taxonomy" id="157864"/>
    <lineage>
        <taxon>Eukaryota</taxon>
        <taxon>Metazoa</taxon>
        <taxon>Ecdysozoa</taxon>
        <taxon>Nematoda</taxon>
        <taxon>Chromadorea</taxon>
        <taxon>Rhabditida</taxon>
        <taxon>Tylenchina</taxon>
        <taxon>Tylenchomorpha</taxon>
        <taxon>Tylenchoidea</taxon>
        <taxon>Heteroderidae</taxon>
        <taxon>Heteroderinae</taxon>
        <taxon>Heterodera</taxon>
    </lineage>
</organism>
<accession>A0ABD2IJD9</accession>
<feature type="transmembrane region" description="Helical" evidence="1">
    <location>
        <begin position="21"/>
        <end position="38"/>
    </location>
</feature>